<evidence type="ECO:0000313" key="2">
    <source>
        <dbReference type="Proteomes" id="UP001202922"/>
    </source>
</evidence>
<name>A0ABS9U6T3_9MICC</name>
<dbReference type="Proteomes" id="UP001202922">
    <property type="component" value="Unassembled WGS sequence"/>
</dbReference>
<accession>A0ABS9U6T3</accession>
<protein>
    <submittedName>
        <fullName evidence="1">UPF0158 family protein</fullName>
    </submittedName>
</protein>
<keyword evidence="2" id="KW-1185">Reference proteome</keyword>
<organism evidence="1 2">
    <name type="scientific">Sinomonas terrae</name>
    <dbReference type="NCBI Taxonomy" id="2908838"/>
    <lineage>
        <taxon>Bacteria</taxon>
        <taxon>Bacillati</taxon>
        <taxon>Actinomycetota</taxon>
        <taxon>Actinomycetes</taxon>
        <taxon>Micrococcales</taxon>
        <taxon>Micrococcaceae</taxon>
        <taxon>Sinomonas</taxon>
    </lineage>
</organism>
<reference evidence="1 2" key="1">
    <citation type="submission" date="2022-03" db="EMBL/GenBank/DDBJ databases">
        <title>Sinomonas sp. isolated from a soil.</title>
        <authorList>
            <person name="Han J."/>
            <person name="Kim D.-U."/>
        </authorList>
    </citation>
    <scope>NUCLEOTIDE SEQUENCE [LARGE SCALE GENOMIC DNA]</scope>
    <source>
        <strain evidence="1 2">5-5</strain>
    </source>
</reference>
<gene>
    <name evidence="1" type="ORF">L0M17_20985</name>
</gene>
<dbReference type="EMBL" id="JAKZBV010000002">
    <property type="protein sequence ID" value="MCH6472408.1"/>
    <property type="molecule type" value="Genomic_DNA"/>
</dbReference>
<proteinExistence type="predicted"/>
<evidence type="ECO:0000313" key="1">
    <source>
        <dbReference type="EMBL" id="MCH6472408.1"/>
    </source>
</evidence>
<comment type="caution">
    <text evidence="1">The sequence shown here is derived from an EMBL/GenBank/DDBJ whole genome shotgun (WGS) entry which is preliminary data.</text>
</comment>
<dbReference type="RefSeq" id="WP_241056578.1">
    <property type="nucleotide sequence ID" value="NZ_JAKZBV010000002.1"/>
</dbReference>
<sequence length="240" mass="25988">MLLHAWPGQAQLPALDLSELRSAIAAADPGRFLAVVTGREIDDALQQVGAGIPMALEQRPREAEPVAFSVVNRLMRRGGVGDGLLAEDLLARLRGDPLAGRVLPVDLEMLGTMLEGDPGLSPGGYLDLHTGAVYDDGFTDPMTVGQDAAIEVEEEPERWLRLEGTGSGKGWEDMAAFAARQHDLALRERLERAIEGRGAFGRFRDIVQGEDLGGQWHAFTADRQIGRSREFLAENGIRVG</sequence>